<protein>
    <recommendedName>
        <fullName evidence="9">Inositol-1-monophosphatase</fullName>
        <ecNumber evidence="9">3.1.3.25</ecNumber>
    </recommendedName>
</protein>
<sequence>MEELDKYYEVCLDLTKEAGQVIREAIAKTKQIQTKSSDIDLVTETDQQVEKLLIGGLQKTFPDHKFIGEESTAAGQKCVLTDDPTWIIDPVDGTMNFVHGLPLVAISIGLLIKKNPVIGIIYNPILEQLYTARLGQGAFLNGNPIRVSGEKELSKALVCSEVGTSTDPLKVQVVLNNLTKLVGNVHGVRLYGTAACALGMVACGGADAFCHMGLHCWDLAAGQLIVEEAGGCLRDYEGLKKNLQQLHAGLAGIRALGSAALNMASVAAGGTDSYFEFGLHAWDMAAGDLIVREAGGIVTDTTGGPLDLMNRRVICASSEELAKKLSEILEQFEMERD</sequence>
<organism evidence="10 11">
    <name type="scientific">Allacma fusca</name>
    <dbReference type="NCBI Taxonomy" id="39272"/>
    <lineage>
        <taxon>Eukaryota</taxon>
        <taxon>Metazoa</taxon>
        <taxon>Ecdysozoa</taxon>
        <taxon>Arthropoda</taxon>
        <taxon>Hexapoda</taxon>
        <taxon>Collembola</taxon>
        <taxon>Symphypleona</taxon>
        <taxon>Sminthuridae</taxon>
        <taxon>Allacma</taxon>
    </lineage>
</organism>
<keyword evidence="5 8" id="KW-0479">Metal-binding</keyword>
<evidence type="ECO:0000256" key="8">
    <source>
        <dbReference type="PIRSR" id="PIRSR600760-2"/>
    </source>
</evidence>
<dbReference type="AlphaFoldDB" id="A0A8J2LED3"/>
<dbReference type="EMBL" id="CAJVCH010565480">
    <property type="protein sequence ID" value="CAG7832525.1"/>
    <property type="molecule type" value="Genomic_DNA"/>
</dbReference>
<dbReference type="InterPro" id="IPR000760">
    <property type="entry name" value="Inositol_monophosphatase-like"/>
</dbReference>
<evidence type="ECO:0000256" key="7">
    <source>
        <dbReference type="ARBA" id="ARBA00022842"/>
    </source>
</evidence>
<dbReference type="Pfam" id="PF00459">
    <property type="entry name" value="Inositol_P"/>
    <property type="match status" value="2"/>
</dbReference>
<dbReference type="GO" id="GO:0046872">
    <property type="term" value="F:metal ion binding"/>
    <property type="evidence" value="ECO:0007669"/>
    <property type="project" value="UniProtKB-KW"/>
</dbReference>
<feature type="binding site" evidence="8">
    <location>
        <position position="89"/>
    </location>
    <ligand>
        <name>Mg(2+)</name>
        <dbReference type="ChEBI" id="CHEBI:18420"/>
        <label>1</label>
        <note>catalytic</note>
    </ligand>
</feature>
<proteinExistence type="inferred from homology"/>
<dbReference type="GO" id="GO:0007165">
    <property type="term" value="P:signal transduction"/>
    <property type="evidence" value="ECO:0007669"/>
    <property type="project" value="TreeGrafter"/>
</dbReference>
<keyword evidence="6 9" id="KW-0378">Hydrolase</keyword>
<evidence type="ECO:0000313" key="10">
    <source>
        <dbReference type="EMBL" id="CAG7832525.1"/>
    </source>
</evidence>
<evidence type="ECO:0000256" key="1">
    <source>
        <dbReference type="ARBA" id="ARBA00001033"/>
    </source>
</evidence>
<dbReference type="GO" id="GO:0006020">
    <property type="term" value="P:inositol metabolic process"/>
    <property type="evidence" value="ECO:0007669"/>
    <property type="project" value="TreeGrafter"/>
</dbReference>
<dbReference type="InterPro" id="IPR020550">
    <property type="entry name" value="Inositol_monophosphatase_CS"/>
</dbReference>
<dbReference type="CDD" id="cd01639">
    <property type="entry name" value="IMPase"/>
    <property type="match status" value="1"/>
</dbReference>
<gene>
    <name evidence="10" type="ORF">AFUS01_LOCUS42205</name>
</gene>
<keyword evidence="7 8" id="KW-0460">Magnesium</keyword>
<dbReference type="PANTHER" id="PTHR20854:SF4">
    <property type="entry name" value="INOSITOL-1-MONOPHOSPHATASE-RELATED"/>
    <property type="match status" value="1"/>
</dbReference>
<dbReference type="Proteomes" id="UP000708208">
    <property type="component" value="Unassembled WGS sequence"/>
</dbReference>
<feature type="binding site" evidence="8">
    <location>
        <position position="92"/>
    </location>
    <ligand>
        <name>Mg(2+)</name>
        <dbReference type="ChEBI" id="CHEBI:18420"/>
        <label>1</label>
        <note>catalytic</note>
    </ligand>
</feature>
<dbReference type="PROSITE" id="PS00629">
    <property type="entry name" value="IMP_1"/>
    <property type="match status" value="1"/>
</dbReference>
<keyword evidence="11" id="KW-1185">Reference proteome</keyword>
<evidence type="ECO:0000256" key="6">
    <source>
        <dbReference type="ARBA" id="ARBA00022801"/>
    </source>
</evidence>
<comment type="cofactor">
    <cofactor evidence="2 8 9">
        <name>Mg(2+)</name>
        <dbReference type="ChEBI" id="CHEBI:18420"/>
    </cofactor>
</comment>
<accession>A0A8J2LED3</accession>
<dbReference type="FunFam" id="3.40.190.80:FF:000002">
    <property type="entry name" value="Inositol-1-monophosphatase"/>
    <property type="match status" value="1"/>
</dbReference>
<name>A0A8J2LED3_9HEXA</name>
<dbReference type="EC" id="3.1.3.25" evidence="9"/>
<dbReference type="InterPro" id="IPR020583">
    <property type="entry name" value="Inositol_monoP_metal-BS"/>
</dbReference>
<dbReference type="PROSITE" id="PS00630">
    <property type="entry name" value="IMP_2"/>
    <property type="match status" value="1"/>
</dbReference>
<dbReference type="GO" id="GO:0046854">
    <property type="term" value="P:phosphatidylinositol phosphate biosynthetic process"/>
    <property type="evidence" value="ECO:0007669"/>
    <property type="project" value="InterPro"/>
</dbReference>
<evidence type="ECO:0000313" key="11">
    <source>
        <dbReference type="Proteomes" id="UP000708208"/>
    </source>
</evidence>
<evidence type="ECO:0000256" key="2">
    <source>
        <dbReference type="ARBA" id="ARBA00001946"/>
    </source>
</evidence>
<feature type="binding site" evidence="8">
    <location>
        <position position="218"/>
    </location>
    <ligand>
        <name>Mg(2+)</name>
        <dbReference type="ChEBI" id="CHEBI:18420"/>
        <label>1</label>
        <note>catalytic</note>
    </ligand>
</feature>
<dbReference type="FunFam" id="3.30.540.10:FF:000004">
    <property type="entry name" value="Inositol-1-monophosphatase"/>
    <property type="match status" value="1"/>
</dbReference>
<comment type="similarity">
    <text evidence="4 9">Belongs to the inositol monophosphatase superfamily.</text>
</comment>
<evidence type="ECO:0000256" key="3">
    <source>
        <dbReference type="ARBA" id="ARBA00005152"/>
    </source>
</evidence>
<comment type="caution">
    <text evidence="10">The sequence shown here is derived from an EMBL/GenBank/DDBJ whole genome shotgun (WGS) entry which is preliminary data.</text>
</comment>
<feature type="binding site" evidence="8">
    <location>
        <position position="69"/>
    </location>
    <ligand>
        <name>Mg(2+)</name>
        <dbReference type="ChEBI" id="CHEBI:18420"/>
        <label>1</label>
        <note>catalytic</note>
    </ligand>
</feature>
<comment type="pathway">
    <text evidence="3 9">Polyol metabolism; myo-inositol biosynthesis; myo-inositol from D-glucose 6-phosphate: step 2/2.</text>
</comment>
<evidence type="ECO:0000256" key="9">
    <source>
        <dbReference type="RuleBase" id="RU364068"/>
    </source>
</evidence>
<dbReference type="OrthoDB" id="10254945at2759"/>
<dbReference type="InterPro" id="IPR033942">
    <property type="entry name" value="IMPase"/>
</dbReference>
<dbReference type="PANTHER" id="PTHR20854">
    <property type="entry name" value="INOSITOL MONOPHOSPHATASE"/>
    <property type="match status" value="1"/>
</dbReference>
<evidence type="ECO:0000256" key="4">
    <source>
        <dbReference type="ARBA" id="ARBA00009759"/>
    </source>
</evidence>
<reference evidence="10" key="1">
    <citation type="submission" date="2021-06" db="EMBL/GenBank/DDBJ databases">
        <authorList>
            <person name="Hodson N. C."/>
            <person name="Mongue J. A."/>
            <person name="Jaron S. K."/>
        </authorList>
    </citation>
    <scope>NUCLEOTIDE SEQUENCE</scope>
</reference>
<dbReference type="GO" id="GO:0008934">
    <property type="term" value="F:inositol monophosphate 1-phosphatase activity"/>
    <property type="evidence" value="ECO:0007669"/>
    <property type="project" value="InterPro"/>
</dbReference>
<comment type="catalytic activity">
    <reaction evidence="1 9">
        <text>a myo-inositol phosphate + H2O = myo-inositol + phosphate</text>
        <dbReference type="Rhea" id="RHEA:24056"/>
        <dbReference type="ChEBI" id="CHEBI:15377"/>
        <dbReference type="ChEBI" id="CHEBI:17268"/>
        <dbReference type="ChEBI" id="CHEBI:43474"/>
        <dbReference type="ChEBI" id="CHEBI:84139"/>
        <dbReference type="EC" id="3.1.3.25"/>
    </reaction>
</comment>
<evidence type="ECO:0000256" key="5">
    <source>
        <dbReference type="ARBA" id="ARBA00022723"/>
    </source>
</evidence>